<evidence type="ECO:0000256" key="8">
    <source>
        <dbReference type="ARBA" id="ARBA00023229"/>
    </source>
</evidence>
<comment type="pathway">
    <text evidence="10">Isoprenoid biosynthesis; isopentenyl diphosphate biosynthesis via DXP pathway; isopentenyl diphosphate from 1-deoxy-D-xylulose 5-phosphate: step 3/6.</text>
</comment>
<accession>A0ABX0XJX3</accession>
<keyword evidence="5 10" id="KW-0547">Nucleotide-binding</keyword>
<evidence type="ECO:0000256" key="7">
    <source>
        <dbReference type="ARBA" id="ARBA00022840"/>
    </source>
</evidence>
<comment type="catalytic activity">
    <reaction evidence="10">
        <text>4-CDP-2-C-methyl-D-erythritol + ATP = 4-CDP-2-C-methyl-D-erythritol 2-phosphate + ADP + H(+)</text>
        <dbReference type="Rhea" id="RHEA:18437"/>
        <dbReference type="ChEBI" id="CHEBI:15378"/>
        <dbReference type="ChEBI" id="CHEBI:30616"/>
        <dbReference type="ChEBI" id="CHEBI:57823"/>
        <dbReference type="ChEBI" id="CHEBI:57919"/>
        <dbReference type="ChEBI" id="CHEBI:456216"/>
        <dbReference type="EC" id="2.7.1.148"/>
    </reaction>
</comment>
<feature type="domain" description="GHMP kinase N-terminal" evidence="11">
    <location>
        <begin position="67"/>
        <end position="139"/>
    </location>
</feature>
<proteinExistence type="inferred from homology"/>
<dbReference type="SUPFAM" id="SSF55060">
    <property type="entry name" value="GHMP Kinase, C-terminal domain"/>
    <property type="match status" value="1"/>
</dbReference>
<dbReference type="PANTHER" id="PTHR43527:SF2">
    <property type="entry name" value="4-DIPHOSPHOCYTIDYL-2-C-METHYL-D-ERYTHRITOL KINASE, CHLOROPLASTIC"/>
    <property type="match status" value="1"/>
</dbReference>
<dbReference type="InterPro" id="IPR013750">
    <property type="entry name" value="GHMP_kinase_C_dom"/>
</dbReference>
<dbReference type="PANTHER" id="PTHR43527">
    <property type="entry name" value="4-DIPHOSPHOCYTIDYL-2-C-METHYL-D-ERYTHRITOL KINASE, CHLOROPLASTIC"/>
    <property type="match status" value="1"/>
</dbReference>
<comment type="similarity">
    <text evidence="1 10">Belongs to the GHMP kinase family. IspE subfamily.</text>
</comment>
<dbReference type="EMBL" id="JAATJE010000001">
    <property type="protein sequence ID" value="NJC33643.1"/>
    <property type="molecule type" value="Genomic_DNA"/>
</dbReference>
<feature type="active site" evidence="10">
    <location>
        <position position="133"/>
    </location>
</feature>
<evidence type="ECO:0000256" key="9">
    <source>
        <dbReference type="ARBA" id="ARBA00032554"/>
    </source>
</evidence>
<organism evidence="13 14">
    <name type="scientific">Sphingomonas jejuensis</name>
    <dbReference type="NCBI Taxonomy" id="904715"/>
    <lineage>
        <taxon>Bacteria</taxon>
        <taxon>Pseudomonadati</taxon>
        <taxon>Pseudomonadota</taxon>
        <taxon>Alphaproteobacteria</taxon>
        <taxon>Sphingomonadales</taxon>
        <taxon>Sphingomonadaceae</taxon>
        <taxon>Sphingomonas</taxon>
    </lineage>
</organism>
<evidence type="ECO:0000313" key="14">
    <source>
        <dbReference type="Proteomes" id="UP000734218"/>
    </source>
</evidence>
<evidence type="ECO:0000313" key="13">
    <source>
        <dbReference type="EMBL" id="NJC33643.1"/>
    </source>
</evidence>
<protein>
    <recommendedName>
        <fullName evidence="3 10">4-diphosphocytidyl-2-C-methyl-D-erythritol kinase</fullName>
        <shortName evidence="10">CMK</shortName>
        <ecNumber evidence="2 10">2.7.1.148</ecNumber>
    </recommendedName>
    <alternativeName>
        <fullName evidence="9 10">4-(cytidine-5'-diphospho)-2-C-methyl-D-erythritol kinase</fullName>
    </alternativeName>
</protein>
<reference evidence="13 14" key="1">
    <citation type="submission" date="2020-03" db="EMBL/GenBank/DDBJ databases">
        <title>Genomic Encyclopedia of Type Strains, Phase IV (KMG-IV): sequencing the most valuable type-strain genomes for metagenomic binning, comparative biology and taxonomic classification.</title>
        <authorList>
            <person name="Goeker M."/>
        </authorList>
    </citation>
    <scope>NUCLEOTIDE SEQUENCE [LARGE SCALE GENOMIC DNA]</scope>
    <source>
        <strain evidence="13 14">DSM 27651</strain>
    </source>
</reference>
<evidence type="ECO:0000259" key="12">
    <source>
        <dbReference type="Pfam" id="PF08544"/>
    </source>
</evidence>
<evidence type="ECO:0000256" key="6">
    <source>
        <dbReference type="ARBA" id="ARBA00022777"/>
    </source>
</evidence>
<dbReference type="HAMAP" id="MF_00061">
    <property type="entry name" value="IspE"/>
    <property type="match status" value="1"/>
</dbReference>
<keyword evidence="4 10" id="KW-0808">Transferase</keyword>
<keyword evidence="6 10" id="KW-0418">Kinase</keyword>
<comment type="function">
    <text evidence="10">Catalyzes the phosphorylation of the position 2 hydroxy group of 4-diphosphocytidyl-2C-methyl-D-erythritol.</text>
</comment>
<evidence type="ECO:0000256" key="1">
    <source>
        <dbReference type="ARBA" id="ARBA00009684"/>
    </source>
</evidence>
<keyword evidence="7 10" id="KW-0067">ATP-binding</keyword>
<evidence type="ECO:0000259" key="11">
    <source>
        <dbReference type="Pfam" id="PF00288"/>
    </source>
</evidence>
<dbReference type="InterPro" id="IPR020568">
    <property type="entry name" value="Ribosomal_Su5_D2-typ_SF"/>
</dbReference>
<dbReference type="InterPro" id="IPR006204">
    <property type="entry name" value="GHMP_kinase_N_dom"/>
</dbReference>
<feature type="domain" description="GHMP kinase C-terminal" evidence="12">
    <location>
        <begin position="201"/>
        <end position="266"/>
    </location>
</feature>
<feature type="binding site" evidence="10">
    <location>
        <begin position="94"/>
        <end position="104"/>
    </location>
    <ligand>
        <name>ATP</name>
        <dbReference type="ChEBI" id="CHEBI:30616"/>
    </ligand>
</feature>
<dbReference type="InterPro" id="IPR004424">
    <property type="entry name" value="IspE"/>
</dbReference>
<dbReference type="InterPro" id="IPR014721">
    <property type="entry name" value="Ribsml_uS5_D2-typ_fold_subgr"/>
</dbReference>
<sequence length="275" mass="28095">MPLVETGYAKINLALHVRARRADGYHELETLFAFAADGDRLTAEPADDLSLRVDGPFAAGLGGDDDLVLRAARVLRAASGITAGARLHLTKQLPVAAGIGGGSADAAAALRLLSRLWSVEHPLAEIAAGLGADVPACVASRTVRGEGVGERLLPVPSADLSGLPLLLVNPGVPMPTGPVFAGWDGVDRGPLASGPPLAAAQAGRNDLAPPAMHLAPVIGDLTAALNAAPGIILARMSGSGATCFALFEDIASRDRAHAAVQARYPNAWCLATELR</sequence>
<gene>
    <name evidence="10" type="primary">ispE</name>
    <name evidence="13" type="ORF">GGR88_001117</name>
</gene>
<name>A0ABX0XJX3_9SPHN</name>
<dbReference type="NCBIfam" id="NF011202">
    <property type="entry name" value="PRK14608.1"/>
    <property type="match status" value="1"/>
</dbReference>
<comment type="caution">
    <text evidence="13">The sequence shown here is derived from an EMBL/GenBank/DDBJ whole genome shotgun (WGS) entry which is preliminary data.</text>
</comment>
<dbReference type="InterPro" id="IPR036554">
    <property type="entry name" value="GHMP_kinase_C_sf"/>
</dbReference>
<dbReference type="EC" id="2.7.1.148" evidence="2 10"/>
<dbReference type="RefSeq" id="WP_167953606.1">
    <property type="nucleotide sequence ID" value="NZ_JAATJE010000001.1"/>
</dbReference>
<dbReference type="GO" id="GO:0050515">
    <property type="term" value="F:4-(cytidine 5'-diphospho)-2-C-methyl-D-erythritol kinase activity"/>
    <property type="evidence" value="ECO:0007669"/>
    <property type="project" value="UniProtKB-EC"/>
</dbReference>
<dbReference type="Proteomes" id="UP000734218">
    <property type="component" value="Unassembled WGS sequence"/>
</dbReference>
<dbReference type="Gene3D" id="3.30.70.890">
    <property type="entry name" value="GHMP kinase, C-terminal domain"/>
    <property type="match status" value="1"/>
</dbReference>
<evidence type="ECO:0000256" key="10">
    <source>
        <dbReference type="HAMAP-Rule" id="MF_00061"/>
    </source>
</evidence>
<evidence type="ECO:0000256" key="2">
    <source>
        <dbReference type="ARBA" id="ARBA00012052"/>
    </source>
</evidence>
<keyword evidence="14" id="KW-1185">Reference proteome</keyword>
<dbReference type="Gene3D" id="3.30.230.10">
    <property type="match status" value="1"/>
</dbReference>
<keyword evidence="8 10" id="KW-0414">Isoprene biosynthesis</keyword>
<evidence type="ECO:0000256" key="4">
    <source>
        <dbReference type="ARBA" id="ARBA00022679"/>
    </source>
</evidence>
<evidence type="ECO:0000256" key="5">
    <source>
        <dbReference type="ARBA" id="ARBA00022741"/>
    </source>
</evidence>
<dbReference type="SUPFAM" id="SSF54211">
    <property type="entry name" value="Ribosomal protein S5 domain 2-like"/>
    <property type="match status" value="1"/>
</dbReference>
<dbReference type="Pfam" id="PF00288">
    <property type="entry name" value="GHMP_kinases_N"/>
    <property type="match status" value="1"/>
</dbReference>
<evidence type="ECO:0000256" key="3">
    <source>
        <dbReference type="ARBA" id="ARBA00017473"/>
    </source>
</evidence>
<feature type="active site" evidence="10">
    <location>
        <position position="10"/>
    </location>
</feature>
<dbReference type="Pfam" id="PF08544">
    <property type="entry name" value="GHMP_kinases_C"/>
    <property type="match status" value="1"/>
</dbReference>
<dbReference type="PIRSF" id="PIRSF010376">
    <property type="entry name" value="IspE"/>
    <property type="match status" value="1"/>
</dbReference>